<gene>
    <name evidence="2" type="ORF">GV68_11910</name>
</gene>
<proteinExistence type="predicted"/>
<reference evidence="2 3" key="1">
    <citation type="submission" date="2014-06" db="EMBL/GenBank/DDBJ databases">
        <title>Rhizobium pelagicum/R2-400B4.</title>
        <authorList>
            <person name="Kimes N.E."/>
            <person name="Lopez-Perez M."/>
        </authorList>
    </citation>
    <scope>NUCLEOTIDE SEQUENCE [LARGE SCALE GENOMIC DNA]</scope>
    <source>
        <strain evidence="2 3">R2-400B4</strain>
    </source>
</reference>
<keyword evidence="1" id="KW-0732">Signal</keyword>
<accession>A0A922T777</accession>
<evidence type="ECO:0000313" key="2">
    <source>
        <dbReference type="EMBL" id="KEQ04956.1"/>
    </source>
</evidence>
<dbReference type="RefSeq" id="WP_037168145.1">
    <property type="nucleotide sequence ID" value="NZ_CAJXID010000007.1"/>
</dbReference>
<organism evidence="2 3">
    <name type="scientific">Pseudorhizobium pelagicum</name>
    <dbReference type="NCBI Taxonomy" id="1509405"/>
    <lineage>
        <taxon>Bacteria</taxon>
        <taxon>Pseudomonadati</taxon>
        <taxon>Pseudomonadota</taxon>
        <taxon>Alphaproteobacteria</taxon>
        <taxon>Hyphomicrobiales</taxon>
        <taxon>Rhizobiaceae</taxon>
        <taxon>Rhizobium/Agrobacterium group</taxon>
        <taxon>Pseudorhizobium</taxon>
    </lineage>
</organism>
<protein>
    <submittedName>
        <fullName evidence="2">Uncharacterized protein</fullName>
    </submittedName>
</protein>
<feature type="chain" id="PRO_5037208020" evidence="1">
    <location>
        <begin position="17"/>
        <end position="132"/>
    </location>
</feature>
<evidence type="ECO:0000256" key="1">
    <source>
        <dbReference type="SAM" id="SignalP"/>
    </source>
</evidence>
<sequence length="132" mass="14248">MVTALCLLAVVPGAHAQSVEVESFEYLYASGRVVRLTDIGSSLPSPATASRLQTQYPDIGPILLFCTELSGPRFAYFGGAFYKLNEKARREDARVVTNEGPQGLLDIDEPPSPLAGDFRMILNLVRDAGEGC</sequence>
<dbReference type="EMBL" id="JOKJ01000022">
    <property type="protein sequence ID" value="KEQ04956.1"/>
    <property type="molecule type" value="Genomic_DNA"/>
</dbReference>
<dbReference type="AlphaFoldDB" id="A0A922T777"/>
<name>A0A922T777_9HYPH</name>
<dbReference type="Proteomes" id="UP000052167">
    <property type="component" value="Unassembled WGS sequence"/>
</dbReference>
<evidence type="ECO:0000313" key="3">
    <source>
        <dbReference type="Proteomes" id="UP000052167"/>
    </source>
</evidence>
<keyword evidence="3" id="KW-1185">Reference proteome</keyword>
<comment type="caution">
    <text evidence="2">The sequence shown here is derived from an EMBL/GenBank/DDBJ whole genome shotgun (WGS) entry which is preliminary data.</text>
</comment>
<dbReference type="OrthoDB" id="9970553at2"/>
<feature type="signal peptide" evidence="1">
    <location>
        <begin position="1"/>
        <end position="16"/>
    </location>
</feature>